<evidence type="ECO:0000313" key="1">
    <source>
        <dbReference type="Proteomes" id="UP000515156"/>
    </source>
</evidence>
<dbReference type="Proteomes" id="UP000515156">
    <property type="component" value="Chromosome 2"/>
</dbReference>
<dbReference type="RefSeq" id="XP_030047994.1">
    <property type="nucleotide sequence ID" value="XM_030192134.1"/>
</dbReference>
<reference evidence="2" key="1">
    <citation type="submission" date="2025-08" db="UniProtKB">
        <authorList>
            <consortium name="RefSeq"/>
        </authorList>
    </citation>
    <scope>IDENTIFICATION</scope>
</reference>
<dbReference type="OrthoDB" id="8000983at2759"/>
<dbReference type="PANTHER" id="PTHR33064:SF37">
    <property type="entry name" value="RIBONUCLEASE H"/>
    <property type="match status" value="1"/>
</dbReference>
<sequence length="163" mass="18502">MPFGLCNAPAVFQNFVNFIFQDLLYISVIVYQDVHTVLQHLREHRLYAKLEKCSVHQQSLPFLGYIVSSTGLQMDPGKVTAIRDWPAPQGLRTLQRFLGFANYYRQFIQDYSLITAPLTALTRKGADVKNWTPEAVAAFTTLKKAFLSAPVLRSPDHTQPFVV</sequence>
<gene>
    <name evidence="2" type="primary">LOC115462095</name>
</gene>
<dbReference type="FunFam" id="3.30.70.270:FF:000020">
    <property type="entry name" value="Transposon Tf2-6 polyprotein-like Protein"/>
    <property type="match status" value="1"/>
</dbReference>
<dbReference type="InParanoid" id="A0A6P7XCV4"/>
<dbReference type="AlphaFoldDB" id="A0A6P7XCV4"/>
<dbReference type="GeneID" id="115462095"/>
<evidence type="ECO:0000313" key="2">
    <source>
        <dbReference type="RefSeq" id="XP_030047994.1"/>
    </source>
</evidence>
<protein>
    <submittedName>
        <fullName evidence="2">Uncharacterized protein LOC115462095</fullName>
    </submittedName>
</protein>
<keyword evidence="1" id="KW-1185">Reference proteome</keyword>
<dbReference type="InterPro" id="IPR051320">
    <property type="entry name" value="Viral_Replic_Matur_Polypro"/>
</dbReference>
<proteinExistence type="predicted"/>
<name>A0A6P7XCV4_9AMPH</name>
<dbReference type="InterPro" id="IPR043502">
    <property type="entry name" value="DNA/RNA_pol_sf"/>
</dbReference>
<dbReference type="PANTHER" id="PTHR33064">
    <property type="entry name" value="POL PROTEIN"/>
    <property type="match status" value="1"/>
</dbReference>
<dbReference type="KEGG" id="muo:115462095"/>
<accession>A0A6P7XCV4</accession>
<organism evidence="1 2">
    <name type="scientific">Microcaecilia unicolor</name>
    <dbReference type="NCBI Taxonomy" id="1415580"/>
    <lineage>
        <taxon>Eukaryota</taxon>
        <taxon>Metazoa</taxon>
        <taxon>Chordata</taxon>
        <taxon>Craniata</taxon>
        <taxon>Vertebrata</taxon>
        <taxon>Euteleostomi</taxon>
        <taxon>Amphibia</taxon>
        <taxon>Gymnophiona</taxon>
        <taxon>Siphonopidae</taxon>
        <taxon>Microcaecilia</taxon>
    </lineage>
</organism>
<dbReference type="SUPFAM" id="SSF56672">
    <property type="entry name" value="DNA/RNA polymerases"/>
    <property type="match status" value="1"/>
</dbReference>
<dbReference type="Gene3D" id="3.30.70.270">
    <property type="match status" value="2"/>
</dbReference>
<dbReference type="InterPro" id="IPR043128">
    <property type="entry name" value="Rev_trsase/Diguanyl_cyclase"/>
</dbReference>